<evidence type="ECO:0000313" key="12">
    <source>
        <dbReference type="EMBL" id="SIM39711.1"/>
    </source>
</evidence>
<keyword evidence="4 9" id="KW-0378">Hydrolase</keyword>
<keyword evidence="5 9" id="KW-0694">RNA-binding</keyword>
<dbReference type="Proteomes" id="UP000195607">
    <property type="component" value="Chromosome I"/>
</dbReference>
<dbReference type="AlphaFoldDB" id="A0A1N5SUV2"/>
<dbReference type="InterPro" id="IPR027417">
    <property type="entry name" value="P-loop_NTPase"/>
</dbReference>
<dbReference type="InterPro" id="IPR000897">
    <property type="entry name" value="SRP54_GTPase_dom"/>
</dbReference>
<dbReference type="InterPro" id="IPR036891">
    <property type="entry name" value="Signal_recog_part_SRP54_M_sf"/>
</dbReference>
<dbReference type="GO" id="GO:0048500">
    <property type="term" value="C:signal recognition particle"/>
    <property type="evidence" value="ECO:0007669"/>
    <property type="project" value="UniProtKB-UniRule"/>
</dbReference>
<proteinExistence type="inferred from homology"/>
<comment type="domain">
    <text evidence="9">Composed of three domains: the N-terminal N domain, which is responsible for interactions with the ribosome, the central G domain, which binds GTP, and the C-terminal M domain, which binds the RNA and the signal sequence of the RNC.</text>
</comment>
<evidence type="ECO:0000256" key="7">
    <source>
        <dbReference type="ARBA" id="ARBA00023135"/>
    </source>
</evidence>
<evidence type="ECO:0000256" key="6">
    <source>
        <dbReference type="ARBA" id="ARBA00023134"/>
    </source>
</evidence>
<gene>
    <name evidence="9" type="primary">srp54</name>
    <name evidence="12" type="ORF">CSP5_0358</name>
</gene>
<feature type="domain" description="Signal recognition particle SRP54 helical bundle" evidence="11">
    <location>
        <begin position="2"/>
        <end position="87"/>
    </location>
</feature>
<dbReference type="InterPro" id="IPR042101">
    <property type="entry name" value="SRP54_N_sf"/>
</dbReference>
<dbReference type="Gene3D" id="3.40.50.300">
    <property type="entry name" value="P-loop containing nucleotide triphosphate hydrolases"/>
    <property type="match status" value="1"/>
</dbReference>
<dbReference type="SUPFAM" id="SSF47364">
    <property type="entry name" value="Domain of the SRP/SRP receptor G-proteins"/>
    <property type="match status" value="1"/>
</dbReference>
<dbReference type="InterPro" id="IPR013822">
    <property type="entry name" value="Signal_recog_particl_SRP54_hlx"/>
</dbReference>
<keyword evidence="6 9" id="KW-0342">GTP-binding</keyword>
<name>A0A1N5SUV2_9ARCH</name>
<evidence type="ECO:0000256" key="8">
    <source>
        <dbReference type="ARBA" id="ARBA00023274"/>
    </source>
</evidence>
<organism evidence="12 13">
    <name type="scientific">Cuniculiplasma divulgatum</name>
    <dbReference type="NCBI Taxonomy" id="1673428"/>
    <lineage>
        <taxon>Archaea</taxon>
        <taxon>Methanobacteriati</taxon>
        <taxon>Thermoplasmatota</taxon>
        <taxon>Thermoplasmata</taxon>
        <taxon>Thermoplasmatales</taxon>
        <taxon>Cuniculiplasmataceae</taxon>
        <taxon>Cuniculiplasma</taxon>
    </lineage>
</organism>
<comment type="function">
    <text evidence="9">Involved in targeting and insertion of nascent membrane proteins into the cytoplasmic membrane. Binds to the hydrophobic signal sequence of the ribosome-nascent chain (RNC) as it emerges from the ribosomes. The SRP-RNC complex is then targeted to the cytoplasmic membrane where it interacts with the SRP receptor FtsY.</text>
</comment>
<comment type="subunit">
    <text evidence="9">Part of the signal recognition particle protein translocation system, which is composed of SRP and FtsY. Archaeal SRP consists of a 7S RNA molecule of 300 nucleotides and two protein subunits: SRP54 and SRP19.</text>
</comment>
<keyword evidence="7 9" id="KW-0733">Signal recognition particle</keyword>
<evidence type="ECO:0000256" key="4">
    <source>
        <dbReference type="ARBA" id="ARBA00022801"/>
    </source>
</evidence>
<feature type="binding site" evidence="9">
    <location>
        <begin position="242"/>
        <end position="245"/>
    </location>
    <ligand>
        <name>GTP</name>
        <dbReference type="ChEBI" id="CHEBI:37565"/>
    </ligand>
</feature>
<reference evidence="12 13" key="1">
    <citation type="submission" date="2016-04" db="EMBL/GenBank/DDBJ databases">
        <authorList>
            <person name="Evans L.H."/>
            <person name="Alamgir A."/>
            <person name="Owens N."/>
            <person name="Weber N.D."/>
            <person name="Virtaneva K."/>
            <person name="Barbian K."/>
            <person name="Babar A."/>
            <person name="Rosenke K."/>
        </authorList>
    </citation>
    <scope>NUCLEOTIDE SEQUENCE [LARGE SCALE GENOMIC DNA]</scope>
    <source>
        <strain evidence="13">S5(T) (JCM 30642 \VKM B-2941)</strain>
    </source>
</reference>
<dbReference type="RefSeq" id="WP_148689539.1">
    <property type="nucleotide sequence ID" value="NZ_LT671858.1"/>
</dbReference>
<comment type="similarity">
    <text evidence="1 9">Belongs to the GTP-binding SRP family. SRP54 subfamily.</text>
</comment>
<dbReference type="CDD" id="cd17875">
    <property type="entry name" value="SRP54_G"/>
    <property type="match status" value="1"/>
</dbReference>
<dbReference type="Pfam" id="PF00448">
    <property type="entry name" value="SRP54"/>
    <property type="match status" value="1"/>
</dbReference>
<dbReference type="InterPro" id="IPR036225">
    <property type="entry name" value="SRP/SRP_N"/>
</dbReference>
<dbReference type="InterPro" id="IPR022941">
    <property type="entry name" value="SRP54"/>
</dbReference>
<evidence type="ECO:0000256" key="9">
    <source>
        <dbReference type="HAMAP-Rule" id="MF_00306"/>
    </source>
</evidence>
<dbReference type="Pfam" id="PF02881">
    <property type="entry name" value="SRP54_N"/>
    <property type="match status" value="1"/>
</dbReference>
<feature type="binding site" evidence="9">
    <location>
        <begin position="184"/>
        <end position="188"/>
    </location>
    <ligand>
        <name>GTP</name>
        <dbReference type="ChEBI" id="CHEBI:37565"/>
    </ligand>
</feature>
<keyword evidence="2 9" id="KW-0963">Cytoplasm</keyword>
<dbReference type="GeneID" id="41587660"/>
<dbReference type="PANTHER" id="PTHR11564">
    <property type="entry name" value="SIGNAL RECOGNITION PARTICLE 54K PROTEIN SRP54"/>
    <property type="match status" value="1"/>
</dbReference>
<comment type="subcellular location">
    <subcellularLocation>
        <location evidence="9">Cytoplasm</location>
    </subcellularLocation>
    <text evidence="9">The SRP-RNC complex is targeted to the cytoplasmic membrane.</text>
</comment>
<dbReference type="Gene3D" id="1.10.260.30">
    <property type="entry name" value="Signal recognition particle, SRP54 subunit, M-domain"/>
    <property type="match status" value="1"/>
</dbReference>
<keyword evidence="8 9" id="KW-0687">Ribonucleoprotein</keyword>
<dbReference type="Pfam" id="PF02978">
    <property type="entry name" value="SRP_SPB"/>
    <property type="match status" value="1"/>
</dbReference>
<evidence type="ECO:0000256" key="1">
    <source>
        <dbReference type="ARBA" id="ARBA00005450"/>
    </source>
</evidence>
<evidence type="ECO:0000256" key="3">
    <source>
        <dbReference type="ARBA" id="ARBA00022741"/>
    </source>
</evidence>
<keyword evidence="3 9" id="KW-0547">Nucleotide-binding</keyword>
<evidence type="ECO:0000259" key="10">
    <source>
        <dbReference type="SMART" id="SM00962"/>
    </source>
</evidence>
<protein>
    <recommendedName>
        <fullName evidence="9">Signal recognition particle 54 kDa protein</fullName>
        <shortName evidence="9">SRP54</shortName>
        <ecNumber evidence="9">3.6.5.4</ecNumber>
    </recommendedName>
</protein>
<evidence type="ECO:0000313" key="13">
    <source>
        <dbReference type="Proteomes" id="UP000195607"/>
    </source>
</evidence>
<dbReference type="EC" id="3.6.5.4" evidence="9"/>
<dbReference type="GO" id="GO:0008312">
    <property type="term" value="F:7S RNA binding"/>
    <property type="evidence" value="ECO:0007669"/>
    <property type="project" value="UniProtKB-UniRule"/>
</dbReference>
<dbReference type="GO" id="GO:0005525">
    <property type="term" value="F:GTP binding"/>
    <property type="evidence" value="ECO:0007669"/>
    <property type="project" value="UniProtKB-UniRule"/>
</dbReference>
<dbReference type="GO" id="GO:0006614">
    <property type="term" value="P:SRP-dependent cotranslational protein targeting to membrane"/>
    <property type="evidence" value="ECO:0007669"/>
    <property type="project" value="InterPro"/>
</dbReference>
<dbReference type="InterPro" id="IPR004125">
    <property type="entry name" value="Signal_recog_particle_SRP54_M"/>
</dbReference>
<evidence type="ECO:0000256" key="5">
    <source>
        <dbReference type="ARBA" id="ARBA00022884"/>
    </source>
</evidence>
<dbReference type="HAMAP" id="MF_00306">
    <property type="entry name" value="SRP54"/>
    <property type="match status" value="1"/>
</dbReference>
<comment type="catalytic activity">
    <reaction evidence="9">
        <text>GTP + H2O = GDP + phosphate + H(+)</text>
        <dbReference type="Rhea" id="RHEA:19669"/>
        <dbReference type="ChEBI" id="CHEBI:15377"/>
        <dbReference type="ChEBI" id="CHEBI:15378"/>
        <dbReference type="ChEBI" id="CHEBI:37565"/>
        <dbReference type="ChEBI" id="CHEBI:43474"/>
        <dbReference type="ChEBI" id="CHEBI:58189"/>
        <dbReference type="EC" id="3.6.5.4"/>
    </reaction>
</comment>
<sequence length="453" mass="50231">MALDNLSSSLRETFRKITGSSYIDKNVIKEMIRDIQRALLKADVNVKLTLDLSRKIEERSENEKPPAGMTPQDYILKIVYEELLAILGKSSNLKIQPQTIMLVGLYGQGKTTTAGKLARFFIKKGLSTGFVACDVHRPAAFEQLRTLSEQTGAKFFGIKGEKNPVKIFNQSIEELKDIQVKIVDTSGRDSLDSDLLDEITKLKKTVNPDEVLLVIDATVGQQAGPQAKSLMDATGLTGVIITKMDGTGKAGGALSAVAQTGVPVYMIGTGEHLEDFEIFSPKKFLGRLLGMGDPEALLDVAQEADISDEKAEETMTKIMSGKFNLMDMYDIWEKFAKPSLMKRLFDSIPVGKMPKGASNMLDLDAAQEKIGKYTVILDSMTYKELENPEIINAKVIRRVSRGSGTQEQDVRNLLKEFRAMKENAKMMKGNRALKKMMRGQMKGNPDLLKEFED</sequence>
<dbReference type="Gene3D" id="1.20.120.140">
    <property type="entry name" value="Signal recognition particle SRP54, nucleotide-binding domain"/>
    <property type="match status" value="1"/>
</dbReference>
<dbReference type="SMART" id="SM00962">
    <property type="entry name" value="SRP54"/>
    <property type="match status" value="1"/>
</dbReference>
<accession>A0A1N5SUV2</accession>
<evidence type="ECO:0000259" key="11">
    <source>
        <dbReference type="SMART" id="SM00963"/>
    </source>
</evidence>
<dbReference type="SUPFAM" id="SSF52540">
    <property type="entry name" value="P-loop containing nucleoside triphosphate hydrolases"/>
    <property type="match status" value="1"/>
</dbReference>
<dbReference type="PANTHER" id="PTHR11564:SF5">
    <property type="entry name" value="SIGNAL RECOGNITION PARTICLE SUBUNIT SRP54"/>
    <property type="match status" value="1"/>
</dbReference>
<dbReference type="SUPFAM" id="SSF47446">
    <property type="entry name" value="Signal peptide-binding domain"/>
    <property type="match status" value="1"/>
</dbReference>
<feature type="domain" description="SRP54-type proteins GTP-binding" evidence="10">
    <location>
        <begin position="97"/>
        <end position="290"/>
    </location>
</feature>
<feature type="binding site" evidence="9">
    <location>
        <begin position="104"/>
        <end position="111"/>
    </location>
    <ligand>
        <name>GTP</name>
        <dbReference type="ChEBI" id="CHEBI:37565"/>
    </ligand>
</feature>
<dbReference type="EMBL" id="LT671858">
    <property type="protein sequence ID" value="SIM39711.1"/>
    <property type="molecule type" value="Genomic_DNA"/>
</dbReference>
<dbReference type="SMART" id="SM00963">
    <property type="entry name" value="SRP54_N"/>
    <property type="match status" value="1"/>
</dbReference>
<evidence type="ECO:0000256" key="2">
    <source>
        <dbReference type="ARBA" id="ARBA00022490"/>
    </source>
</evidence>
<dbReference type="GO" id="GO:0003924">
    <property type="term" value="F:GTPase activity"/>
    <property type="evidence" value="ECO:0007669"/>
    <property type="project" value="UniProtKB-UniRule"/>
</dbReference>